<name>A0A087TS21_STEMI</name>
<keyword evidence="2" id="KW-1185">Reference proteome</keyword>
<evidence type="ECO:0000313" key="2">
    <source>
        <dbReference type="Proteomes" id="UP000054359"/>
    </source>
</evidence>
<reference evidence="1 2" key="1">
    <citation type="submission" date="2013-11" db="EMBL/GenBank/DDBJ databases">
        <title>Genome sequencing of Stegodyphus mimosarum.</title>
        <authorList>
            <person name="Bechsgaard J."/>
        </authorList>
    </citation>
    <scope>NUCLEOTIDE SEQUENCE [LARGE SCALE GENOMIC DNA]</scope>
</reference>
<sequence>MNPQCGSQAAHREQKTIFLLPKTLSEEGKSGETVMRGHQHGNFFENLGPLGRLCSKM</sequence>
<feature type="non-terminal residue" evidence="1">
    <location>
        <position position="57"/>
    </location>
</feature>
<dbReference type="EMBL" id="KK116494">
    <property type="protein sequence ID" value="KFM67910.1"/>
    <property type="molecule type" value="Genomic_DNA"/>
</dbReference>
<dbReference type="AlphaFoldDB" id="A0A087TS21"/>
<accession>A0A087TS21</accession>
<protein>
    <submittedName>
        <fullName evidence="1">Uncharacterized protein</fullName>
    </submittedName>
</protein>
<proteinExistence type="predicted"/>
<organism evidence="1 2">
    <name type="scientific">Stegodyphus mimosarum</name>
    <name type="common">African social velvet spider</name>
    <dbReference type="NCBI Taxonomy" id="407821"/>
    <lineage>
        <taxon>Eukaryota</taxon>
        <taxon>Metazoa</taxon>
        <taxon>Ecdysozoa</taxon>
        <taxon>Arthropoda</taxon>
        <taxon>Chelicerata</taxon>
        <taxon>Arachnida</taxon>
        <taxon>Araneae</taxon>
        <taxon>Araneomorphae</taxon>
        <taxon>Entelegynae</taxon>
        <taxon>Eresoidea</taxon>
        <taxon>Eresidae</taxon>
        <taxon>Stegodyphus</taxon>
    </lineage>
</organism>
<dbReference type="Proteomes" id="UP000054359">
    <property type="component" value="Unassembled WGS sequence"/>
</dbReference>
<evidence type="ECO:0000313" key="1">
    <source>
        <dbReference type="EMBL" id="KFM67910.1"/>
    </source>
</evidence>
<gene>
    <name evidence="1" type="ORF">X975_01608</name>
</gene>